<name>A0ABZ1L277_STRAH</name>
<sequence length="185" mass="19994">MPAGDVLTAELEKYDWPALRSFVGGAPSLPASIRSLVSAKSEEEAEIAERGIENIALIQGRLSECVTPLTSCLVVGLDVAEGRGRDRIFDLLATIAGGYDDHVDIDFVGPVSVRDCVRRMADKIDLYAEELKENGNASCVDILLMCGVYDETVRDFVSDAFHAALELRSCSGIKDLIEVSLEDLG</sequence>
<evidence type="ECO:0000313" key="1">
    <source>
        <dbReference type="EMBL" id="WTQ84806.1"/>
    </source>
</evidence>
<gene>
    <name evidence="1" type="ORF">OG350_32855</name>
</gene>
<organism evidence="1 2">
    <name type="scientific">Streptomyces achromogenes</name>
    <dbReference type="NCBI Taxonomy" id="67255"/>
    <lineage>
        <taxon>Bacteria</taxon>
        <taxon>Bacillati</taxon>
        <taxon>Actinomycetota</taxon>
        <taxon>Actinomycetes</taxon>
        <taxon>Kitasatosporales</taxon>
        <taxon>Streptomycetaceae</taxon>
        <taxon>Streptomyces</taxon>
    </lineage>
</organism>
<keyword evidence="2" id="KW-1185">Reference proteome</keyword>
<proteinExistence type="predicted"/>
<dbReference type="Proteomes" id="UP001622557">
    <property type="component" value="Chromosome"/>
</dbReference>
<dbReference type="EMBL" id="CP108164">
    <property type="protein sequence ID" value="WTQ84806.1"/>
    <property type="molecule type" value="Genomic_DNA"/>
</dbReference>
<protein>
    <submittedName>
        <fullName evidence="1">Uncharacterized protein</fullName>
    </submittedName>
</protein>
<evidence type="ECO:0000313" key="2">
    <source>
        <dbReference type="Proteomes" id="UP001622557"/>
    </source>
</evidence>
<dbReference type="RefSeq" id="WP_405452714.1">
    <property type="nucleotide sequence ID" value="NZ_CP108164.1"/>
</dbReference>
<dbReference type="GeneID" id="97285336"/>
<reference evidence="1 2" key="1">
    <citation type="submission" date="2022-10" db="EMBL/GenBank/DDBJ databases">
        <title>The complete genomes of actinobacterial strains from the NBC collection.</title>
        <authorList>
            <person name="Joergensen T.S."/>
            <person name="Alvarez Arevalo M."/>
            <person name="Sterndorff E.B."/>
            <person name="Faurdal D."/>
            <person name="Vuksanovic O."/>
            <person name="Mourched A.-S."/>
            <person name="Charusanti P."/>
            <person name="Shaw S."/>
            <person name="Blin K."/>
            <person name="Weber T."/>
        </authorList>
    </citation>
    <scope>NUCLEOTIDE SEQUENCE [LARGE SCALE GENOMIC DNA]</scope>
    <source>
        <strain evidence="1 2">NBC_00156</strain>
    </source>
</reference>
<accession>A0ABZ1L277</accession>